<feature type="non-terminal residue" evidence="1">
    <location>
        <position position="1"/>
    </location>
</feature>
<proteinExistence type="predicted"/>
<feature type="non-terminal residue" evidence="1">
    <location>
        <position position="131"/>
    </location>
</feature>
<accession>A0A0H5RHL2</accession>
<protein>
    <submittedName>
        <fullName evidence="1">Uncharacterized protein</fullName>
    </submittedName>
</protein>
<name>A0A0H5RHL2_9EUKA</name>
<dbReference type="EMBL" id="HACM01012575">
    <property type="protein sequence ID" value="CRZ13017.1"/>
    <property type="molecule type" value="Transcribed_RNA"/>
</dbReference>
<evidence type="ECO:0000313" key="1">
    <source>
        <dbReference type="EMBL" id="CRZ13017.1"/>
    </source>
</evidence>
<sequence>AASPQFQNIPEVSQLDWFKQDTSNLSGRFRARTRTRSAPHIDIYRRSVYGGQGRVSFDKPIFEDREPTIIPGLTFIVTEPVSHLAHWVEYAVFPAVYAIAARHGQVPKFNQYRVVSMSANIAHPLMSAIES</sequence>
<dbReference type="AlphaFoldDB" id="A0A0H5RHL2"/>
<organism evidence="1">
    <name type="scientific">Spongospora subterranea</name>
    <dbReference type="NCBI Taxonomy" id="70186"/>
    <lineage>
        <taxon>Eukaryota</taxon>
        <taxon>Sar</taxon>
        <taxon>Rhizaria</taxon>
        <taxon>Endomyxa</taxon>
        <taxon>Phytomyxea</taxon>
        <taxon>Plasmodiophorida</taxon>
        <taxon>Plasmodiophoridae</taxon>
        <taxon>Spongospora</taxon>
    </lineage>
</organism>
<reference evidence="1" key="1">
    <citation type="submission" date="2015-04" db="EMBL/GenBank/DDBJ databases">
        <title>The genome sequence of the plant pathogenic Rhizarian Plasmodiophora brassicae reveals insights in its biotrophic life cycle and the origin of chitin synthesis.</title>
        <authorList>
            <person name="Schwelm A."/>
            <person name="Fogelqvist J."/>
            <person name="Knaust A."/>
            <person name="Julke S."/>
            <person name="Lilja T."/>
            <person name="Dhandapani V."/>
            <person name="Bonilla-Rosso G."/>
            <person name="Karlsson M."/>
            <person name="Shevchenko A."/>
            <person name="Choi S.R."/>
            <person name="Kim H.G."/>
            <person name="Park J.Y."/>
            <person name="Lim Y.P."/>
            <person name="Ludwig-Muller J."/>
            <person name="Dixelius C."/>
        </authorList>
    </citation>
    <scope>NUCLEOTIDE SEQUENCE</scope>
    <source>
        <tissue evidence="1">Potato root galls</tissue>
    </source>
</reference>